<evidence type="ECO:0000313" key="3">
    <source>
        <dbReference type="EMBL" id="CAD8914669.1"/>
    </source>
</evidence>
<evidence type="ECO:0000256" key="1">
    <source>
        <dbReference type="SAM" id="MobiDB-lite"/>
    </source>
</evidence>
<proteinExistence type="predicted"/>
<dbReference type="Pfam" id="PF06772">
    <property type="entry name" value="LtrA"/>
    <property type="match status" value="1"/>
</dbReference>
<feature type="region of interest" description="Disordered" evidence="1">
    <location>
        <begin position="451"/>
        <end position="492"/>
    </location>
</feature>
<keyword evidence="2" id="KW-0472">Membrane</keyword>
<keyword evidence="2" id="KW-0812">Transmembrane</keyword>
<feature type="transmembrane region" description="Helical" evidence="2">
    <location>
        <begin position="168"/>
        <end position="189"/>
    </location>
</feature>
<dbReference type="InterPro" id="IPR010640">
    <property type="entry name" value="Low_temperature_requirement_A"/>
</dbReference>
<feature type="transmembrane region" description="Helical" evidence="2">
    <location>
        <begin position="257"/>
        <end position="276"/>
    </location>
</feature>
<feature type="transmembrane region" description="Helical" evidence="2">
    <location>
        <begin position="65"/>
        <end position="84"/>
    </location>
</feature>
<feature type="transmembrane region" description="Helical" evidence="2">
    <location>
        <begin position="375"/>
        <end position="392"/>
    </location>
</feature>
<protein>
    <submittedName>
        <fullName evidence="3">Uncharacterized protein</fullName>
    </submittedName>
</protein>
<evidence type="ECO:0000256" key="2">
    <source>
        <dbReference type="SAM" id="Phobius"/>
    </source>
</evidence>
<feature type="transmembrane region" description="Helical" evidence="2">
    <location>
        <begin position="96"/>
        <end position="114"/>
    </location>
</feature>
<accession>A0A7S1CD58</accession>
<feature type="transmembrane region" description="Helical" evidence="2">
    <location>
        <begin position="398"/>
        <end position="418"/>
    </location>
</feature>
<sequence>MPRVICCRRPQLRTPESQHDNAGNELLFDLVFASSVQSVVYELRTSFITCPEGGDHCGFTLHISAMLQTFFPFYWLAYQVVMYSNRFLTDEWSHNGVLYMLMAVLVTMAVHTSGCDSDAQGKLLRCRSLFTDNGADFPYFAAASSAGQAIVAALFWRARQAKEAKAWVTVQAIGAAVASLWWLVSWGTAKSAEDMRAMVALIIVVHIAAETMSKHPSYFLPTKVPGHLSARTRKFSIVMIATVVAGSVQPGDSYDGLGFATAAAFLLWVAMLKISYFDVDVGFKIGFTSPVMVMEVLWTLANYCLALSVSSMGACAFTAVKLANNHAALDDLAQGRLQWLLCVSTGGAMLSTTIVQLSLRGAGSGVRMWRKRYRAMLRVALSVATLFFPIFLPNEMPRWGVVLILAGMLALQICADLYGRQRVANVLQDREEYRKQKNLRQGLLAARDAVGKRPSERYGTGGVDIATASPPGDHSRNESSRGDIELDRPSAGSARSFGAIGVLDEAVVAEHVAEHRAELVREASRRSSVSSTD</sequence>
<keyword evidence="2" id="KW-1133">Transmembrane helix</keyword>
<feature type="compositionally biased region" description="Basic and acidic residues" evidence="1">
    <location>
        <begin position="473"/>
        <end position="488"/>
    </location>
</feature>
<dbReference type="PANTHER" id="PTHR36840:SF1">
    <property type="entry name" value="BLL5714 PROTEIN"/>
    <property type="match status" value="1"/>
</dbReference>
<name>A0A7S1CD58_9STRA</name>
<reference evidence="3" key="1">
    <citation type="submission" date="2021-01" db="EMBL/GenBank/DDBJ databases">
        <authorList>
            <person name="Corre E."/>
            <person name="Pelletier E."/>
            <person name="Niang G."/>
            <person name="Scheremetjew M."/>
            <person name="Finn R."/>
            <person name="Kale V."/>
            <person name="Holt S."/>
            <person name="Cochrane G."/>
            <person name="Meng A."/>
            <person name="Brown T."/>
            <person name="Cohen L."/>
        </authorList>
    </citation>
    <scope>NUCLEOTIDE SEQUENCE</scope>
    <source>
        <strain evidence="3">Ms1</strain>
    </source>
</reference>
<dbReference type="AlphaFoldDB" id="A0A7S1CD58"/>
<feature type="transmembrane region" description="Helical" evidence="2">
    <location>
        <begin position="337"/>
        <end position="355"/>
    </location>
</feature>
<organism evidence="3">
    <name type="scientific">Bicosoecida sp. CB-2014</name>
    <dbReference type="NCBI Taxonomy" id="1486930"/>
    <lineage>
        <taxon>Eukaryota</taxon>
        <taxon>Sar</taxon>
        <taxon>Stramenopiles</taxon>
        <taxon>Bigyra</taxon>
        <taxon>Opalozoa</taxon>
        <taxon>Bicosoecida</taxon>
    </lineage>
</organism>
<dbReference type="PANTHER" id="PTHR36840">
    <property type="entry name" value="BLL5714 PROTEIN"/>
    <property type="match status" value="1"/>
</dbReference>
<gene>
    <name evidence="3" type="ORF">BSP0115_LOCUS7922</name>
</gene>
<feature type="transmembrane region" description="Helical" evidence="2">
    <location>
        <begin position="296"/>
        <end position="317"/>
    </location>
</feature>
<dbReference type="EMBL" id="HBFS01011466">
    <property type="protein sequence ID" value="CAD8914669.1"/>
    <property type="molecule type" value="Transcribed_RNA"/>
</dbReference>